<accession>A0A1G2CZS5</accession>
<organism evidence="2 3">
    <name type="scientific">Candidatus Lloydbacteria bacterium RIFCSPHIGHO2_01_FULL_49_22</name>
    <dbReference type="NCBI Taxonomy" id="1798658"/>
    <lineage>
        <taxon>Bacteria</taxon>
        <taxon>Candidatus Lloydiibacteriota</taxon>
    </lineage>
</organism>
<feature type="transmembrane region" description="Helical" evidence="1">
    <location>
        <begin position="276"/>
        <end position="295"/>
    </location>
</feature>
<reference evidence="2 3" key="1">
    <citation type="journal article" date="2016" name="Nat. Commun.">
        <title>Thousands of microbial genomes shed light on interconnected biogeochemical processes in an aquifer system.</title>
        <authorList>
            <person name="Anantharaman K."/>
            <person name="Brown C.T."/>
            <person name="Hug L.A."/>
            <person name="Sharon I."/>
            <person name="Castelle C.J."/>
            <person name="Probst A.J."/>
            <person name="Thomas B.C."/>
            <person name="Singh A."/>
            <person name="Wilkins M.J."/>
            <person name="Karaoz U."/>
            <person name="Brodie E.L."/>
            <person name="Williams K.H."/>
            <person name="Hubbard S.S."/>
            <person name="Banfield J.F."/>
        </authorList>
    </citation>
    <scope>NUCLEOTIDE SEQUENCE [LARGE SCALE GENOMIC DNA]</scope>
</reference>
<name>A0A1G2CZS5_9BACT</name>
<evidence type="ECO:0008006" key="4">
    <source>
        <dbReference type="Google" id="ProtNLM"/>
    </source>
</evidence>
<dbReference type="AlphaFoldDB" id="A0A1G2CZS5"/>
<dbReference type="PANTHER" id="PTHR30238">
    <property type="entry name" value="MEMBRANE BOUND PREDICTED REDOX MODULATOR"/>
    <property type="match status" value="1"/>
</dbReference>
<gene>
    <name evidence="2" type="ORF">A2845_01755</name>
</gene>
<dbReference type="Proteomes" id="UP000177122">
    <property type="component" value="Unassembled WGS sequence"/>
</dbReference>
<feature type="transmembrane region" description="Helical" evidence="1">
    <location>
        <begin position="224"/>
        <end position="244"/>
    </location>
</feature>
<sequence length="306" mass="33961">MEIFNALLIIAGLVVFESINSVDNAVINAEVLGTVGPKAKKWFLTWGMFYSVFLVRGLLPLFIVWVAIPGLSLWGAFTATFSSDNSVAEAVERSSPILLMGAGVFLLFLFLHWLFLETKEFGLHIERFFLENGLWFYATISIILATIVWYSVNENPFLAFGAVVGSSAFFIVNGFKENAERAERSLKNDNRSDMSKIVYLQLIDSAFSVDGVLGAFAFTLSVPLILIGNGIGALVVRWITIANIENIKKYIFLKHGAMYSLLFLGLVMIADGFHIAVPQYVSPIITFVVIGYFFAKSKRAIHITIT</sequence>
<evidence type="ECO:0000256" key="1">
    <source>
        <dbReference type="SAM" id="Phobius"/>
    </source>
</evidence>
<evidence type="ECO:0000313" key="2">
    <source>
        <dbReference type="EMBL" id="OGZ06141.1"/>
    </source>
</evidence>
<feature type="transmembrane region" description="Helical" evidence="1">
    <location>
        <begin position="251"/>
        <end position="270"/>
    </location>
</feature>
<protein>
    <recommendedName>
        <fullName evidence="4">DUF475 domain-containing protein</fullName>
    </recommendedName>
</protein>
<dbReference type="Pfam" id="PF04332">
    <property type="entry name" value="DUF475"/>
    <property type="match status" value="1"/>
</dbReference>
<keyword evidence="1" id="KW-1133">Transmembrane helix</keyword>
<dbReference type="EMBL" id="MHLI01000005">
    <property type="protein sequence ID" value="OGZ06141.1"/>
    <property type="molecule type" value="Genomic_DNA"/>
</dbReference>
<feature type="transmembrane region" description="Helical" evidence="1">
    <location>
        <begin position="48"/>
        <end position="77"/>
    </location>
</feature>
<feature type="transmembrane region" description="Helical" evidence="1">
    <location>
        <begin position="97"/>
        <end position="116"/>
    </location>
</feature>
<proteinExistence type="predicted"/>
<dbReference type="NCBIfam" id="NF010612">
    <property type="entry name" value="PRK14013.1-2"/>
    <property type="match status" value="1"/>
</dbReference>
<keyword evidence="1" id="KW-0812">Transmembrane</keyword>
<keyword evidence="1" id="KW-0472">Membrane</keyword>
<dbReference type="PANTHER" id="PTHR30238:SF4">
    <property type="entry name" value="SLL1022 PROTEIN"/>
    <property type="match status" value="1"/>
</dbReference>
<evidence type="ECO:0000313" key="3">
    <source>
        <dbReference type="Proteomes" id="UP000177122"/>
    </source>
</evidence>
<feature type="transmembrane region" description="Helical" evidence="1">
    <location>
        <begin position="128"/>
        <end position="151"/>
    </location>
</feature>
<dbReference type="InterPro" id="IPR007427">
    <property type="entry name" value="DUF475"/>
</dbReference>
<comment type="caution">
    <text evidence="2">The sequence shown here is derived from an EMBL/GenBank/DDBJ whole genome shotgun (WGS) entry which is preliminary data.</text>
</comment>